<evidence type="ECO:0000256" key="3">
    <source>
        <dbReference type="ARBA" id="ARBA00022525"/>
    </source>
</evidence>
<dbReference type="InterPro" id="IPR003995">
    <property type="entry name" value="RTX_toxin_determinant-A"/>
</dbReference>
<evidence type="ECO:0000313" key="9">
    <source>
        <dbReference type="EMBL" id="GIT97146.1"/>
    </source>
</evidence>
<gene>
    <name evidence="9" type="ORF">JANAI62_37690</name>
</gene>
<dbReference type="PANTHER" id="PTHR38340">
    <property type="entry name" value="S-LAYER PROTEIN"/>
    <property type="match status" value="1"/>
</dbReference>
<organism evidence="9 10">
    <name type="scientific">Jannaschia pagri</name>
    <dbReference type="NCBI Taxonomy" id="2829797"/>
    <lineage>
        <taxon>Bacteria</taxon>
        <taxon>Pseudomonadati</taxon>
        <taxon>Pseudomonadota</taxon>
        <taxon>Alphaproteobacteria</taxon>
        <taxon>Rhodobacterales</taxon>
        <taxon>Roseobacteraceae</taxon>
        <taxon>Jannaschia</taxon>
    </lineage>
</organism>
<dbReference type="PANTHER" id="PTHR38340:SF1">
    <property type="entry name" value="S-LAYER PROTEIN"/>
    <property type="match status" value="1"/>
</dbReference>
<comment type="subcellular location">
    <subcellularLocation>
        <location evidence="1">Membrane</location>
    </subcellularLocation>
    <subcellularLocation>
        <location evidence="2">Secreted</location>
    </subcellularLocation>
</comment>
<reference evidence="9 10" key="1">
    <citation type="submission" date="2021-05" db="EMBL/GenBank/DDBJ databases">
        <title>Bacteria Genome sequencing.</title>
        <authorList>
            <person name="Takabe Y."/>
            <person name="Nakajima Y."/>
            <person name="Suzuki S."/>
            <person name="Shiozaki T."/>
        </authorList>
    </citation>
    <scope>NUCLEOTIDE SEQUENCE [LARGE SCALE GENOMIC DNA]</scope>
    <source>
        <strain evidence="9 10">AI_62</strain>
    </source>
</reference>
<dbReference type="InterPro" id="IPR030934">
    <property type="entry name" value="Intein_C"/>
</dbReference>
<evidence type="ECO:0000256" key="8">
    <source>
        <dbReference type="SAM" id="MobiDB-lite"/>
    </source>
</evidence>
<keyword evidence="3" id="KW-0964">Secreted</keyword>
<proteinExistence type="predicted"/>
<keyword evidence="5" id="KW-0677">Repeat</keyword>
<feature type="region of interest" description="Disordered" evidence="8">
    <location>
        <begin position="1014"/>
        <end position="1052"/>
    </location>
</feature>
<feature type="region of interest" description="Disordered" evidence="8">
    <location>
        <begin position="1096"/>
        <end position="1176"/>
    </location>
</feature>
<dbReference type="InterPro" id="IPR018511">
    <property type="entry name" value="Hemolysin-typ_Ca-bd_CS"/>
</dbReference>
<name>A0ABQ4NRV6_9RHOB</name>
<evidence type="ECO:0000256" key="1">
    <source>
        <dbReference type="ARBA" id="ARBA00004370"/>
    </source>
</evidence>
<feature type="compositionally biased region" description="Polar residues" evidence="8">
    <location>
        <begin position="885"/>
        <end position="898"/>
    </location>
</feature>
<dbReference type="PROSITE" id="PS50818">
    <property type="entry name" value="INTEIN_C_TER"/>
    <property type="match status" value="1"/>
</dbReference>
<keyword evidence="7" id="KW-0472">Membrane</keyword>
<evidence type="ECO:0000256" key="6">
    <source>
        <dbReference type="ARBA" id="ARBA00023026"/>
    </source>
</evidence>
<evidence type="ECO:0000256" key="2">
    <source>
        <dbReference type="ARBA" id="ARBA00004613"/>
    </source>
</evidence>
<keyword evidence="6" id="KW-0843">Virulence</keyword>
<sequence>MSEQSYFAVDLSSLKGGGVPLAAYPDEMGDQSLDTDASTWKVYNFEVAEHHTYIADGVRVHNKSVLANLQTGDKLLDITIDDNGLPRDMIVERDIDADGIPETVEYDGIGILGDTWLISTTTTKSDGTLETSYSVFDFLEGTTDAIGKGVQQLLSDAADRIYHYASGLLEVFDGTTVSPLVLDLDGDGIELTSLEGATAFFDLDLDGWSNATGWIGPDDGLLALDLNNNGYIDDARELFGDQTGWGNGFRALAVYDFYAHGGTFDGYIDDQDAIFSDLVIWQDKNSDGYSQSHEMQALSEAGIASIDLGYIDWSANPADDLAGNDRIKPLESTFTWSDGSAGRTLDVYFESDLLRTIKSVDNEFRYHDEVFDLPFLPGVGKLASTWIAMSEDAALRASAGSLVNKASEGEIIEFLSDFQGFLFEWADIPRAWGGDHMDGQILSFVETVLGRDFRDGDIPGHTQAGLLTGNAGPMIAALALEFLTQVAKSDAMRNSLDADAFKGHFNQHPLRSLTSTESDAAAIVSGLLAAVYDGGLELTEAGVILNLYVTAGVHSRRSILSATESAILEDGTDEAIGLDTFARVALIRSHFVFGTGLVDDINQYIEPFYRQVIFGLEGDDEITDGRTADLHIYRRGDGSDTITNQHQNTSSSPTPDTLFFADLDSNEVIFRWEPHSYGIYNLAMTTTDGAEIVSLRQYLSNTSVYSRNSIEQIAFVDGVILDLAGISAKELSDTGREIVHGTSEDDVLTGNIKGDFLFGYVGDDHILGMEGDDYIDGGEGVDTLQGGLADDKIEGGADTDSLDGGDGADELYAGVEGGGSEYSYYFGDDTLRGGAGDDLLVGANGGQLLDGGAGDDTLNGGDDRSTADTDSLYGGNGNDLLISGQVITPSSPTQSKGDQLQGGSGQDTLEGGAANDTLEGGSGTDSLDGGAGDDTLYAADALGSNFVGADTLRGGADDDRLVGANGGQELYGDAGNDTLEGGDDMGTSDMDILVGGAGNDLLRSGQDAAVSEVTQSQGDLLKGGSGDDTLEGGAANDTLEGGSDTDDLRGGAGADVLWASTATENDVGSDTLRGEEGDDILNGANGAQLLIGGAGNDTIRGGDDFTTSDQDTLRGGDGDDLLISGQGVAPSAATKANGDRLEGEKGNDTLQGGMANDTLQGGDGDDSLSGSDGNDRLFGGAGADTLDGGAGIDLVQYYVADAGMVVDLQHANLNTGHAAGDTFLSIENLHGGGGDDDLRGTSGDNVIWGGNGDDVLYGRGGNDVLSGGDGADRFVFRRDYDIDTVTDFTDGIDTLHLQNLGLTSAQDALAVAVQSGSDVRFDFGQGDVLVVRNVTKADLADDILV</sequence>
<dbReference type="Gene3D" id="2.170.16.10">
    <property type="entry name" value="Hedgehog/Intein (Hint) domain"/>
    <property type="match status" value="1"/>
</dbReference>
<keyword evidence="4" id="KW-0800">Toxin</keyword>
<evidence type="ECO:0000256" key="7">
    <source>
        <dbReference type="ARBA" id="ARBA00023136"/>
    </source>
</evidence>
<dbReference type="PRINTS" id="PR01488">
    <property type="entry name" value="RTXTOXINA"/>
</dbReference>
<dbReference type="SUPFAM" id="SSF51120">
    <property type="entry name" value="beta-Roll"/>
    <property type="match status" value="6"/>
</dbReference>
<dbReference type="NCBIfam" id="TIGR01443">
    <property type="entry name" value="intein_Cterm"/>
    <property type="match status" value="1"/>
</dbReference>
<dbReference type="Pfam" id="PF00353">
    <property type="entry name" value="HemolysinCabind"/>
    <property type="match status" value="12"/>
</dbReference>
<dbReference type="Proteomes" id="UP000786693">
    <property type="component" value="Unassembled WGS sequence"/>
</dbReference>
<feature type="compositionally biased region" description="Basic and acidic residues" evidence="8">
    <location>
        <begin position="1137"/>
        <end position="1147"/>
    </location>
</feature>
<evidence type="ECO:0000256" key="5">
    <source>
        <dbReference type="ARBA" id="ARBA00022737"/>
    </source>
</evidence>
<evidence type="ECO:0000256" key="4">
    <source>
        <dbReference type="ARBA" id="ARBA00022656"/>
    </source>
</evidence>
<dbReference type="EMBL" id="BPFH01000012">
    <property type="protein sequence ID" value="GIT97146.1"/>
    <property type="molecule type" value="Genomic_DNA"/>
</dbReference>
<evidence type="ECO:0000313" key="10">
    <source>
        <dbReference type="Proteomes" id="UP000786693"/>
    </source>
</evidence>
<dbReference type="InterPro" id="IPR050557">
    <property type="entry name" value="RTX_toxin/Mannuronan_C5-epim"/>
</dbReference>
<dbReference type="InterPro" id="IPR001343">
    <property type="entry name" value="Hemolysn_Ca-bd"/>
</dbReference>
<dbReference type="Gene3D" id="2.150.10.10">
    <property type="entry name" value="Serralysin-like metalloprotease, C-terminal"/>
    <property type="match status" value="8"/>
</dbReference>
<evidence type="ECO:0008006" key="11">
    <source>
        <dbReference type="Google" id="ProtNLM"/>
    </source>
</evidence>
<keyword evidence="10" id="KW-1185">Reference proteome</keyword>
<dbReference type="PRINTS" id="PR00313">
    <property type="entry name" value="CABNDNGRPT"/>
</dbReference>
<dbReference type="InterPro" id="IPR011049">
    <property type="entry name" value="Serralysin-like_metalloprot_C"/>
</dbReference>
<accession>A0ABQ4NRV6</accession>
<dbReference type="PROSITE" id="PS00330">
    <property type="entry name" value="HEMOLYSIN_CALCIUM"/>
    <property type="match status" value="4"/>
</dbReference>
<dbReference type="RefSeq" id="WP_220750622.1">
    <property type="nucleotide sequence ID" value="NZ_BPFH01000012.1"/>
</dbReference>
<comment type="caution">
    <text evidence="9">The sequence shown here is derived from an EMBL/GenBank/DDBJ whole genome shotgun (WGS) entry which is preliminary data.</text>
</comment>
<protein>
    <recommendedName>
        <fullName evidence="11">Ca2+-binding protein, RTX toxin-related</fullName>
    </recommendedName>
</protein>
<feature type="region of interest" description="Disordered" evidence="8">
    <location>
        <begin position="850"/>
        <end position="931"/>
    </location>
</feature>